<dbReference type="Proteomes" id="UP000199377">
    <property type="component" value="Unassembled WGS sequence"/>
</dbReference>
<protein>
    <submittedName>
        <fullName evidence="2">Transcriptional regulator, AsnC family</fullName>
    </submittedName>
</protein>
<reference evidence="2 3" key="1">
    <citation type="submission" date="2016-10" db="EMBL/GenBank/DDBJ databases">
        <authorList>
            <person name="de Groot N.N."/>
        </authorList>
    </citation>
    <scope>NUCLEOTIDE SEQUENCE [LARGE SCALE GENOMIC DNA]</scope>
    <source>
        <strain evidence="2 3">CGMCC 1.11030</strain>
    </source>
</reference>
<proteinExistence type="predicted"/>
<dbReference type="EMBL" id="FOQH01000002">
    <property type="protein sequence ID" value="SFH81382.1"/>
    <property type="molecule type" value="Genomic_DNA"/>
</dbReference>
<organism evidence="2 3">
    <name type="scientific">Albimonas pacifica</name>
    <dbReference type="NCBI Taxonomy" id="1114924"/>
    <lineage>
        <taxon>Bacteria</taxon>
        <taxon>Pseudomonadati</taxon>
        <taxon>Pseudomonadota</taxon>
        <taxon>Alphaproteobacteria</taxon>
        <taxon>Rhodobacterales</taxon>
        <taxon>Paracoccaceae</taxon>
        <taxon>Albimonas</taxon>
    </lineage>
</organism>
<dbReference type="STRING" id="1114924.SAMN05216258_102370"/>
<dbReference type="InterPro" id="IPR019887">
    <property type="entry name" value="Tscrpt_reg_AsnC/Lrp_C"/>
</dbReference>
<sequence>MQCFFVQLKTRLGRAYDVADALARRELASEVYSTSGEYDLLAKFYVEDDVDVGHFVNQNLHDIDGIERTYTTLTFKAF</sequence>
<gene>
    <name evidence="2" type="ORF">SAMN05216258_102370</name>
</gene>
<dbReference type="InterPro" id="IPR011008">
    <property type="entry name" value="Dimeric_a/b-barrel"/>
</dbReference>
<evidence type="ECO:0000259" key="1">
    <source>
        <dbReference type="Pfam" id="PF01037"/>
    </source>
</evidence>
<dbReference type="Gene3D" id="3.30.70.920">
    <property type="match status" value="1"/>
</dbReference>
<dbReference type="OrthoDB" id="9799041at2"/>
<dbReference type="RefSeq" id="WP_092858365.1">
    <property type="nucleotide sequence ID" value="NZ_FOQH01000002.1"/>
</dbReference>
<dbReference type="Pfam" id="PF01037">
    <property type="entry name" value="AsnC_trans_reg"/>
    <property type="match status" value="1"/>
</dbReference>
<accession>A0A1I3D3U1</accession>
<keyword evidence="3" id="KW-1185">Reference proteome</keyword>
<evidence type="ECO:0000313" key="2">
    <source>
        <dbReference type="EMBL" id="SFH81382.1"/>
    </source>
</evidence>
<evidence type="ECO:0000313" key="3">
    <source>
        <dbReference type="Proteomes" id="UP000199377"/>
    </source>
</evidence>
<dbReference type="AlphaFoldDB" id="A0A1I3D3U1"/>
<dbReference type="SUPFAM" id="SSF54909">
    <property type="entry name" value="Dimeric alpha+beta barrel"/>
    <property type="match status" value="1"/>
</dbReference>
<feature type="domain" description="Transcription regulator AsnC/Lrp ligand binding" evidence="1">
    <location>
        <begin position="6"/>
        <end position="76"/>
    </location>
</feature>
<name>A0A1I3D3U1_9RHOB</name>